<dbReference type="FunFam" id="3.30.830.10:FF:000009">
    <property type="entry name" value="Presequence protease, mitochondrial"/>
    <property type="match status" value="1"/>
</dbReference>
<dbReference type="GO" id="GO:0004222">
    <property type="term" value="F:metalloendopeptidase activity"/>
    <property type="evidence" value="ECO:0007669"/>
    <property type="project" value="TreeGrafter"/>
</dbReference>
<dbReference type="InterPro" id="IPR011249">
    <property type="entry name" value="Metalloenz_LuxS/M16"/>
</dbReference>
<keyword evidence="12" id="KW-1185">Reference proteome</keyword>
<dbReference type="InterPro" id="IPR011765">
    <property type="entry name" value="Pept_M16_N"/>
</dbReference>
<gene>
    <name evidence="11" type="ORF">BU14_0082s0058</name>
</gene>
<dbReference type="InterPro" id="IPR013578">
    <property type="entry name" value="Peptidase_M16C_assoc"/>
</dbReference>
<evidence type="ECO:0000259" key="10">
    <source>
        <dbReference type="SMART" id="SM01264"/>
    </source>
</evidence>
<dbReference type="GO" id="GO:0005739">
    <property type="term" value="C:mitochondrion"/>
    <property type="evidence" value="ECO:0007669"/>
    <property type="project" value="UniProtKB-SubCell"/>
</dbReference>
<dbReference type="PANTHER" id="PTHR43016">
    <property type="entry name" value="PRESEQUENCE PROTEASE"/>
    <property type="match status" value="1"/>
</dbReference>
<keyword evidence="6" id="KW-0378">Hydrolase</keyword>
<protein>
    <recommendedName>
        <fullName evidence="10">Peptidase M16C associated domain-containing protein</fullName>
    </recommendedName>
</protein>
<comment type="cofactor">
    <cofactor evidence="1">
        <name>Zn(2+)</name>
        <dbReference type="ChEBI" id="CHEBI:29105"/>
    </cofactor>
</comment>
<keyword evidence="8" id="KW-0482">Metalloprotease</keyword>
<dbReference type="Pfam" id="PF05193">
    <property type="entry name" value="Peptidase_M16_C"/>
    <property type="match status" value="1"/>
</dbReference>
<evidence type="ECO:0000256" key="3">
    <source>
        <dbReference type="ARBA" id="ARBA00007575"/>
    </source>
</evidence>
<evidence type="ECO:0000256" key="1">
    <source>
        <dbReference type="ARBA" id="ARBA00001947"/>
    </source>
</evidence>
<dbReference type="PANTHER" id="PTHR43016:SF13">
    <property type="entry name" value="PRESEQUENCE PROTEASE, MITOCHONDRIAL"/>
    <property type="match status" value="1"/>
</dbReference>
<comment type="subcellular location">
    <subcellularLocation>
        <location evidence="2">Mitochondrion</location>
    </subcellularLocation>
</comment>
<evidence type="ECO:0000256" key="2">
    <source>
        <dbReference type="ARBA" id="ARBA00004173"/>
    </source>
</evidence>
<dbReference type="SUPFAM" id="SSF63411">
    <property type="entry name" value="LuxS/MPP-like metallohydrolase"/>
    <property type="match status" value="4"/>
</dbReference>
<accession>A0A1X6PF37</accession>
<dbReference type="EMBL" id="KV918794">
    <property type="protein sequence ID" value="OSX79293.1"/>
    <property type="molecule type" value="Genomic_DNA"/>
</dbReference>
<evidence type="ECO:0000256" key="8">
    <source>
        <dbReference type="ARBA" id="ARBA00023049"/>
    </source>
</evidence>
<dbReference type="GO" id="GO:0046872">
    <property type="term" value="F:metal ion binding"/>
    <property type="evidence" value="ECO:0007669"/>
    <property type="project" value="UniProtKB-KW"/>
</dbReference>
<evidence type="ECO:0000313" key="12">
    <source>
        <dbReference type="Proteomes" id="UP000218209"/>
    </source>
</evidence>
<keyword evidence="4" id="KW-0645">Protease</keyword>
<dbReference type="Gene3D" id="3.30.830.10">
    <property type="entry name" value="Metalloenzyme, LuxS/M16 peptidase-like"/>
    <property type="match status" value="4"/>
</dbReference>
<dbReference type="Pfam" id="PF00675">
    <property type="entry name" value="Peptidase_M16"/>
    <property type="match status" value="1"/>
</dbReference>
<dbReference type="OrthoDB" id="10250783at2759"/>
<sequence length="1097" mass="118702">MLPALAARTLRVGLLYRVSPPRTPVMAFVPTVGAGRVGAATRRSATAAASSLRPSVAAASAAVSTFRGAPLRTHATAAAGAAPAAAAAAAATPRMVASAPTPADTVAVTPRSVGDVVSGFALEREEYVKEMASTVRVWKHQGTGTQLMSVLNGDENKTFGVVFRTPPTDSTGVPHVLEHSVLCGSRKYPVKEPFVELMKGSLNTFLNAFTYPDKTCYPVASCNEQDFYNLVDVYMDAVFHPRLTPDTLAQEGHHLEADSASGPVSIKGVVYNEMKGAYSSPDRVLGEYSQRVLFPDNTYGVESGGHPRNIPDLTWEQFSGFHARYYHPSNARMWFYGDDAEEKRLTKANEFLAEFDASPVDSHIDLQKRWDAPRNFSFDYDAGSGDLTSKYMATVNWLLTPIDSTEPEKLLELSVLNHILLAMSASPLRKALTDSQLGEDVVGGGLEMDLRQMSFSVGLKGMKSDGQAKMEAIVTDVLQKVADEGFSKEMIDASLNTIEFRLRENNTGSFPKGLSFMLRAMTTWLHDADPLQALKFEAPLAALKADLAAGKPVFQDLAKEYFLNNTHRASLLLTPDEQYTAKEDAAEQARIAAVTKGFTDADRQNIVDSTLRLKAKQAAVDAPEALATIPTLTRKDLNRAAKTVSYEKETIGSSGATVLNHPLFTNGVVYFDMMLSMDKLPARLLPLMSIFSGSLTELGTTKRDFVSLQQEIGRETGGLRSSTFITQMVSADGNGPAMSRLIVRGKGMVSQIPKLLDLAREILLDVDVSNKERLRQLLIEERSGLESGIAGSGHTVAATRLNAMNRAGSWADEQMGGIDYLVAVRSLLKRIDSDWPSVQADMRAILDSVVSQEDLLINVTTTADDYRTVRPSIESFVTALPAHPSGSGSPWTVKTPLLPAVNEGIIVPSTVNYVGLATNLCDLGFRPTGAHSLAAKHLGTSYLWDTVRVQGGAYGGFCRLDARSGQFAYLSYRDPNVEGTIQSYKGAAAWLRSVDLTDEEMTKSVIGMIGALDSYQLPDAKGFASSVRLLTKETDEFRQGRREQVLDATVKDFHELGEALEEVNAKGNVVVVGGAEALKKANEGGLNLKLNNVVAEA</sequence>
<feature type="domain" description="Peptidase M16C associated" evidence="10">
    <location>
        <begin position="573"/>
        <end position="827"/>
    </location>
</feature>
<organism evidence="11 12">
    <name type="scientific">Porphyra umbilicalis</name>
    <name type="common">Purple laver</name>
    <name type="synonym">Red alga</name>
    <dbReference type="NCBI Taxonomy" id="2786"/>
    <lineage>
        <taxon>Eukaryota</taxon>
        <taxon>Rhodophyta</taxon>
        <taxon>Bangiophyceae</taxon>
        <taxon>Bangiales</taxon>
        <taxon>Bangiaceae</taxon>
        <taxon>Porphyra</taxon>
    </lineage>
</organism>
<reference evidence="11 12" key="1">
    <citation type="submission" date="2017-03" db="EMBL/GenBank/DDBJ databases">
        <title>WGS assembly of Porphyra umbilicalis.</title>
        <authorList>
            <person name="Brawley S.H."/>
            <person name="Blouin N.A."/>
            <person name="Ficko-Blean E."/>
            <person name="Wheeler G.L."/>
            <person name="Lohr M."/>
            <person name="Goodson H.V."/>
            <person name="Jenkins J.W."/>
            <person name="Blaby-Haas C.E."/>
            <person name="Helliwell K.E."/>
            <person name="Chan C."/>
            <person name="Marriage T."/>
            <person name="Bhattacharya D."/>
            <person name="Klein A.S."/>
            <person name="Badis Y."/>
            <person name="Brodie J."/>
            <person name="Cao Y."/>
            <person name="Collen J."/>
            <person name="Dittami S.M."/>
            <person name="Gachon C.M."/>
            <person name="Green B.R."/>
            <person name="Karpowicz S."/>
            <person name="Kim J.W."/>
            <person name="Kudahl U."/>
            <person name="Lin S."/>
            <person name="Michel G."/>
            <person name="Mittag M."/>
            <person name="Olson B.J."/>
            <person name="Pangilinan J."/>
            <person name="Peng Y."/>
            <person name="Qiu H."/>
            <person name="Shu S."/>
            <person name="Singer J.T."/>
            <person name="Smith A.G."/>
            <person name="Sprecher B.N."/>
            <person name="Wagner V."/>
            <person name="Wang W."/>
            <person name="Wang Z.-Y."/>
            <person name="Yan J."/>
            <person name="Yarish C."/>
            <person name="Zoeuner-Riek S."/>
            <person name="Zhuang Y."/>
            <person name="Zou Y."/>
            <person name="Lindquist E.A."/>
            <person name="Grimwood J."/>
            <person name="Barry K."/>
            <person name="Rokhsar D.S."/>
            <person name="Schmutz J."/>
            <person name="Stiller J.W."/>
            <person name="Grossman A.R."/>
            <person name="Prochnik S.E."/>
        </authorList>
    </citation>
    <scope>NUCLEOTIDE SEQUENCE [LARGE SCALE GENOMIC DNA]</scope>
    <source>
        <strain evidence="11">4086291</strain>
    </source>
</reference>
<dbReference type="AlphaFoldDB" id="A0A1X6PF37"/>
<evidence type="ECO:0000256" key="6">
    <source>
        <dbReference type="ARBA" id="ARBA00022801"/>
    </source>
</evidence>
<keyword evidence="5" id="KW-0479">Metal-binding</keyword>
<evidence type="ECO:0000256" key="9">
    <source>
        <dbReference type="ARBA" id="ARBA00023128"/>
    </source>
</evidence>
<evidence type="ECO:0000256" key="7">
    <source>
        <dbReference type="ARBA" id="ARBA00022833"/>
    </source>
</evidence>
<dbReference type="GO" id="GO:0016485">
    <property type="term" value="P:protein processing"/>
    <property type="evidence" value="ECO:0007669"/>
    <property type="project" value="TreeGrafter"/>
</dbReference>
<evidence type="ECO:0000256" key="5">
    <source>
        <dbReference type="ARBA" id="ARBA00022723"/>
    </source>
</evidence>
<comment type="similarity">
    <text evidence="3">Belongs to the peptidase M16 family. PreP subfamily.</text>
</comment>
<evidence type="ECO:0000313" key="11">
    <source>
        <dbReference type="EMBL" id="OSX79293.1"/>
    </source>
</evidence>
<dbReference type="Proteomes" id="UP000218209">
    <property type="component" value="Unassembled WGS sequence"/>
</dbReference>
<dbReference type="InterPro" id="IPR007863">
    <property type="entry name" value="Peptidase_M16_C"/>
</dbReference>
<keyword evidence="9" id="KW-0496">Mitochondrion</keyword>
<keyword evidence="7" id="KW-0862">Zinc</keyword>
<evidence type="ECO:0000256" key="4">
    <source>
        <dbReference type="ARBA" id="ARBA00022670"/>
    </source>
</evidence>
<proteinExistence type="inferred from homology"/>
<dbReference type="Pfam" id="PF08367">
    <property type="entry name" value="M16C_assoc"/>
    <property type="match status" value="1"/>
</dbReference>
<dbReference type="SMART" id="SM01264">
    <property type="entry name" value="M16C_associated"/>
    <property type="match status" value="1"/>
</dbReference>
<dbReference type="InterPro" id="IPR055130">
    <property type="entry name" value="PreP_C"/>
</dbReference>
<name>A0A1X6PF37_PORUM</name>
<dbReference type="FunFam" id="3.30.830.10:FF:000034">
    <property type="entry name" value="presequence protease 1, chloroplastic/mitochondrial"/>
    <property type="match status" value="1"/>
</dbReference>
<dbReference type="Pfam" id="PF22516">
    <property type="entry name" value="PreP_C"/>
    <property type="match status" value="1"/>
</dbReference>